<keyword evidence="3" id="KW-1185">Reference proteome</keyword>
<dbReference type="PANTHER" id="PTHR43194:SF5">
    <property type="entry name" value="PIMELOYL-[ACYL-CARRIER PROTEIN] METHYL ESTER ESTERASE"/>
    <property type="match status" value="1"/>
</dbReference>
<dbReference type="InterPro" id="IPR022742">
    <property type="entry name" value="Hydrolase_4"/>
</dbReference>
<dbReference type="AlphaFoldDB" id="A0A6H2H7M1"/>
<dbReference type="RefSeq" id="WP_168921667.1">
    <property type="nucleotide sequence ID" value="NZ_CP051461.1"/>
</dbReference>
<evidence type="ECO:0000259" key="1">
    <source>
        <dbReference type="Pfam" id="PF12146"/>
    </source>
</evidence>
<name>A0A6H2H7M1_9BURK</name>
<dbReference type="PRINTS" id="PR00111">
    <property type="entry name" value="ABHYDROLASE"/>
</dbReference>
<dbReference type="InterPro" id="IPR029058">
    <property type="entry name" value="AB_hydrolase_fold"/>
</dbReference>
<dbReference type="InterPro" id="IPR000073">
    <property type="entry name" value="AB_hydrolase_1"/>
</dbReference>
<sequence length="253" mass="28429">MNVILLRGLTREAGHWGSFANALHALGLNIIALDLPGNGRFHQLDSPMSVPAMLSFARLQLGQRSQQTPYLLIGMSLGGMVAAEWAHQHPQEVAGLVLINTSMRPFSNPIERLRPSHWLLLIQMALRWKNAQFIETQIHALTCDQKNQTEIKQKIDIKDWLALRKSAPVSGINAARQLWAAARYKGQPKPPAAPVLVLSSKQDGLVNPICSERLAKAWQVRHCQHAWAGHDLPHDDEEWVCHQIRAWMQSVEL</sequence>
<feature type="domain" description="Serine aminopeptidase S33" evidence="1">
    <location>
        <begin position="3"/>
        <end position="226"/>
    </location>
</feature>
<keyword evidence="2" id="KW-0012">Acyltransferase</keyword>
<accession>A0A6H2H7M1</accession>
<organism evidence="2 3">
    <name type="scientific">Polaromonas vacuolata</name>
    <dbReference type="NCBI Taxonomy" id="37448"/>
    <lineage>
        <taxon>Bacteria</taxon>
        <taxon>Pseudomonadati</taxon>
        <taxon>Pseudomonadota</taxon>
        <taxon>Betaproteobacteria</taxon>
        <taxon>Burkholderiales</taxon>
        <taxon>Comamonadaceae</taxon>
        <taxon>Polaromonas</taxon>
    </lineage>
</organism>
<dbReference type="EC" id="2.3.1.31" evidence="2"/>
<evidence type="ECO:0000313" key="3">
    <source>
        <dbReference type="Proteomes" id="UP000502041"/>
    </source>
</evidence>
<dbReference type="InterPro" id="IPR050228">
    <property type="entry name" value="Carboxylesterase_BioH"/>
</dbReference>
<evidence type="ECO:0000313" key="2">
    <source>
        <dbReference type="EMBL" id="QJC55869.1"/>
    </source>
</evidence>
<reference evidence="2 3" key="1">
    <citation type="submission" date="2020-04" db="EMBL/GenBank/DDBJ databases">
        <title>Complete genome of a Psychrophilic, Marine, Gas Vacuolate Bacterium Polaromonas vacuolata KCTC 22033T.</title>
        <authorList>
            <person name="Hwang K."/>
            <person name="Kim K.M."/>
        </authorList>
    </citation>
    <scope>NUCLEOTIDE SEQUENCE [LARGE SCALE GENOMIC DNA]</scope>
    <source>
        <strain evidence="2 3">KCTC 22033</strain>
    </source>
</reference>
<dbReference type="Gene3D" id="3.40.50.1820">
    <property type="entry name" value="alpha/beta hydrolase"/>
    <property type="match status" value="1"/>
</dbReference>
<proteinExistence type="predicted"/>
<dbReference type="Pfam" id="PF12146">
    <property type="entry name" value="Hydrolase_4"/>
    <property type="match status" value="1"/>
</dbReference>
<gene>
    <name evidence="2" type="primary">metXA_2</name>
    <name evidence="2" type="ORF">HC248_01153</name>
</gene>
<protein>
    <submittedName>
        <fullName evidence="2">Homoserine O-acetyltransferase</fullName>
        <ecNumber evidence="2">2.3.1.31</ecNumber>
    </submittedName>
</protein>
<dbReference type="KEGG" id="pvac:HC248_01153"/>
<dbReference type="Proteomes" id="UP000502041">
    <property type="component" value="Chromosome"/>
</dbReference>
<dbReference type="EMBL" id="CP051461">
    <property type="protein sequence ID" value="QJC55869.1"/>
    <property type="molecule type" value="Genomic_DNA"/>
</dbReference>
<keyword evidence="2" id="KW-0808">Transferase</keyword>
<dbReference type="GO" id="GO:0004414">
    <property type="term" value="F:homoserine O-acetyltransferase activity"/>
    <property type="evidence" value="ECO:0007669"/>
    <property type="project" value="UniProtKB-EC"/>
</dbReference>
<dbReference type="PANTHER" id="PTHR43194">
    <property type="entry name" value="HYDROLASE ALPHA/BETA FOLD FAMILY"/>
    <property type="match status" value="1"/>
</dbReference>
<dbReference type="SUPFAM" id="SSF53474">
    <property type="entry name" value="alpha/beta-Hydrolases"/>
    <property type="match status" value="1"/>
</dbReference>